<keyword evidence="2" id="KW-1185">Reference proteome</keyword>
<evidence type="ECO:0000313" key="1">
    <source>
        <dbReference type="EMBL" id="TWJ10639.1"/>
    </source>
</evidence>
<proteinExistence type="predicted"/>
<dbReference type="AlphaFoldDB" id="A0A562UYE1"/>
<dbReference type="RefSeq" id="WP_147141414.1">
    <property type="nucleotide sequence ID" value="NZ_BAABIJ010000003.1"/>
</dbReference>
<evidence type="ECO:0000313" key="2">
    <source>
        <dbReference type="Proteomes" id="UP000321617"/>
    </source>
</evidence>
<dbReference type="Pfam" id="PF06089">
    <property type="entry name" value="Asparaginase_II"/>
    <property type="match status" value="1"/>
</dbReference>
<dbReference type="PANTHER" id="PTHR42110:SF1">
    <property type="entry name" value="L-ASPARAGINASE, PUTATIVE (AFU_ORTHOLOGUE AFUA_3G11890)-RELATED"/>
    <property type="match status" value="1"/>
</dbReference>
<dbReference type="InterPro" id="IPR010349">
    <property type="entry name" value="Asparaginase_II"/>
</dbReference>
<sequence length="327" mass="33817">MSEVYQGGDLLAEVVRSGFVEGVHRGSVVVLRGDGSVHSTAGDFEAPVFPRSANKPMQSVGALRCGLDLTDDADLAVASASHRGEPFHIARIRRILLRAGLTPDDLACPPDLPIDPDARDAVLSAGGGPTRLLMNCSGKHAAMLATCRSAGWSIHDYLEPDHPLQKANRQAVTDLTGYDVAATGVDGCGAPLYAFPLLGLAKAFLSLVTAEPGGLERRVADAMRAHPELVSGTRGADTLLMRAVPSALVKGGAEGVAAIGIPGVGAVAVKIDDGAHRAAVPVAVAALRTLDLSGLELDETILAQLDRTVLYGGGEPVGEVRPLWPEG</sequence>
<protein>
    <submittedName>
        <fullName evidence="1">Asparaginase</fullName>
    </submittedName>
</protein>
<dbReference type="PANTHER" id="PTHR42110">
    <property type="entry name" value="L-ASPARAGINASE, PUTATIVE (AFU_ORTHOLOGUE AFUA_3G11890)-RELATED"/>
    <property type="match status" value="1"/>
</dbReference>
<accession>A0A562UYE1</accession>
<comment type="caution">
    <text evidence="1">The sequence shown here is derived from an EMBL/GenBank/DDBJ whole genome shotgun (WGS) entry which is preliminary data.</text>
</comment>
<dbReference type="Proteomes" id="UP000321617">
    <property type="component" value="Unassembled WGS sequence"/>
</dbReference>
<dbReference type="OrthoDB" id="9780674at2"/>
<reference evidence="1 2" key="1">
    <citation type="journal article" date="2013" name="Stand. Genomic Sci.">
        <title>Genomic Encyclopedia of Type Strains, Phase I: The one thousand microbial genomes (KMG-I) project.</title>
        <authorList>
            <person name="Kyrpides N.C."/>
            <person name="Woyke T."/>
            <person name="Eisen J.A."/>
            <person name="Garrity G."/>
            <person name="Lilburn T.G."/>
            <person name="Beck B.J."/>
            <person name="Whitman W.B."/>
            <person name="Hugenholtz P."/>
            <person name="Klenk H.P."/>
        </authorList>
    </citation>
    <scope>NUCLEOTIDE SEQUENCE [LARGE SCALE GENOMIC DNA]</scope>
    <source>
        <strain evidence="1 2">DSM 45044</strain>
    </source>
</reference>
<name>A0A562UYE1_9ACTN</name>
<organism evidence="1 2">
    <name type="scientific">Stackebrandtia albiflava</name>
    <dbReference type="NCBI Taxonomy" id="406432"/>
    <lineage>
        <taxon>Bacteria</taxon>
        <taxon>Bacillati</taxon>
        <taxon>Actinomycetota</taxon>
        <taxon>Actinomycetes</taxon>
        <taxon>Glycomycetales</taxon>
        <taxon>Glycomycetaceae</taxon>
        <taxon>Stackebrandtia</taxon>
    </lineage>
</organism>
<dbReference type="EMBL" id="VLLL01000007">
    <property type="protein sequence ID" value="TWJ10639.1"/>
    <property type="molecule type" value="Genomic_DNA"/>
</dbReference>
<gene>
    <name evidence="1" type="ORF">LX16_4059</name>
</gene>